<organism evidence="1 2">
    <name type="scientific">Hibiscus sabdariffa</name>
    <name type="common">roselle</name>
    <dbReference type="NCBI Taxonomy" id="183260"/>
    <lineage>
        <taxon>Eukaryota</taxon>
        <taxon>Viridiplantae</taxon>
        <taxon>Streptophyta</taxon>
        <taxon>Embryophyta</taxon>
        <taxon>Tracheophyta</taxon>
        <taxon>Spermatophyta</taxon>
        <taxon>Magnoliopsida</taxon>
        <taxon>eudicotyledons</taxon>
        <taxon>Gunneridae</taxon>
        <taxon>Pentapetalae</taxon>
        <taxon>rosids</taxon>
        <taxon>malvids</taxon>
        <taxon>Malvales</taxon>
        <taxon>Malvaceae</taxon>
        <taxon>Malvoideae</taxon>
        <taxon>Hibiscus</taxon>
    </lineage>
</organism>
<evidence type="ECO:0000313" key="1">
    <source>
        <dbReference type="EMBL" id="KAK8987479.1"/>
    </source>
</evidence>
<dbReference type="EMBL" id="JBBPBN010000060">
    <property type="protein sequence ID" value="KAK8987479.1"/>
    <property type="molecule type" value="Genomic_DNA"/>
</dbReference>
<gene>
    <name evidence="1" type="ORF">V6N11_027229</name>
</gene>
<protein>
    <submittedName>
        <fullName evidence="1">Uncharacterized protein</fullName>
    </submittedName>
</protein>
<comment type="caution">
    <text evidence="1">The sequence shown here is derived from an EMBL/GenBank/DDBJ whole genome shotgun (WGS) entry which is preliminary data.</text>
</comment>
<accession>A0ABR2PGB1</accession>
<reference evidence="1 2" key="1">
    <citation type="journal article" date="2024" name="G3 (Bethesda)">
        <title>Genome assembly of Hibiscus sabdariffa L. provides insights into metabolisms of medicinal natural products.</title>
        <authorList>
            <person name="Kim T."/>
        </authorList>
    </citation>
    <scope>NUCLEOTIDE SEQUENCE [LARGE SCALE GENOMIC DNA]</scope>
    <source>
        <strain evidence="1">TK-2024</strain>
        <tissue evidence="1">Old leaves</tissue>
    </source>
</reference>
<keyword evidence="2" id="KW-1185">Reference proteome</keyword>
<sequence length="267" mass="29357">MDDVIFQVRITQIEEAIGPKCGCCCEVIVDSDLGKPDNNNTKVESLDNSSFNRQQIHSTGTFVPNSLKSASVKNDLLEVNKRDDLRAMTSMSDMPEENIGLVNRDEVYHCSLSDFTEASGLRVGGNELDLGQIVNEGVVESKGVAGPMTSGPICNLPRVNAVETIELNGRQQKIRLASDVLMNNTTLFDKAAQRIGKVKHGRGRPKKKNLTEKEIVYGSLSDSDFHHRKKLLMLEAEATVKLGKFIGMETKGNEEGVIRDIARIINA</sequence>
<name>A0ABR2PGB1_9ROSI</name>
<evidence type="ECO:0000313" key="2">
    <source>
        <dbReference type="Proteomes" id="UP001396334"/>
    </source>
</evidence>
<proteinExistence type="predicted"/>
<dbReference type="Proteomes" id="UP001396334">
    <property type="component" value="Unassembled WGS sequence"/>
</dbReference>